<evidence type="ECO:0000256" key="11">
    <source>
        <dbReference type="SAM" id="Phobius"/>
    </source>
</evidence>
<dbReference type="GO" id="GO:0005925">
    <property type="term" value="C:focal adhesion"/>
    <property type="evidence" value="ECO:0007669"/>
    <property type="project" value="TreeGrafter"/>
</dbReference>
<protein>
    <recommendedName>
        <fullName evidence="10">Caveolin</fullName>
    </recommendedName>
</protein>
<feature type="transmembrane region" description="Helical" evidence="11">
    <location>
        <begin position="88"/>
        <end position="115"/>
    </location>
</feature>
<dbReference type="GeneTree" id="ENSGT00950000183006"/>
<dbReference type="PANTHER" id="PTHR10844:SF16">
    <property type="entry name" value="CAVEOLIN-3"/>
    <property type="match status" value="1"/>
</dbReference>
<dbReference type="GO" id="GO:0044325">
    <property type="term" value="F:transmembrane transporter binding"/>
    <property type="evidence" value="ECO:0007669"/>
    <property type="project" value="TreeGrafter"/>
</dbReference>
<evidence type="ECO:0000256" key="4">
    <source>
        <dbReference type="ARBA" id="ARBA00022475"/>
    </source>
</evidence>
<keyword evidence="6" id="KW-0832">Ubl conjugation</keyword>
<evidence type="ECO:0000256" key="9">
    <source>
        <dbReference type="ARBA" id="ARBA00045319"/>
    </source>
</evidence>
<dbReference type="GO" id="GO:0030154">
    <property type="term" value="P:cell differentiation"/>
    <property type="evidence" value="ECO:0007669"/>
    <property type="project" value="TreeGrafter"/>
</dbReference>
<evidence type="ECO:0000256" key="1">
    <source>
        <dbReference type="ARBA" id="ARBA00004135"/>
    </source>
</evidence>
<evidence type="ECO:0000313" key="12">
    <source>
        <dbReference type="Ensembl" id="ENSACIP00000026745.1"/>
    </source>
</evidence>
<reference evidence="12" key="1">
    <citation type="submission" date="2025-08" db="UniProtKB">
        <authorList>
            <consortium name="Ensembl"/>
        </authorList>
    </citation>
    <scope>IDENTIFICATION</scope>
</reference>
<dbReference type="GO" id="GO:0051480">
    <property type="term" value="P:regulation of cytosolic calcium ion concentration"/>
    <property type="evidence" value="ECO:0007669"/>
    <property type="project" value="TreeGrafter"/>
</dbReference>
<dbReference type="Proteomes" id="UP000261340">
    <property type="component" value="Unplaced"/>
</dbReference>
<comment type="subcellular location">
    <subcellularLocation>
        <location evidence="1">Cell membrane</location>
        <location evidence="1">Sarcolemma</location>
    </subcellularLocation>
    <subcellularLocation>
        <location evidence="2 10">Cell membrane</location>
        <topology evidence="2 10">Peripheral membrane protein</topology>
    </subcellularLocation>
    <subcellularLocation>
        <location evidence="10">Golgi apparatus membrane</location>
        <topology evidence="10">Peripheral membrane protein</topology>
    </subcellularLocation>
    <subcellularLocation>
        <location evidence="10">Membrane</location>
        <location evidence="10">Caveola</location>
        <topology evidence="10">Peripheral membrane protein</topology>
    </subcellularLocation>
</comment>
<evidence type="ECO:0000256" key="8">
    <source>
        <dbReference type="ARBA" id="ARBA00023136"/>
    </source>
</evidence>
<keyword evidence="13" id="KW-1185">Reference proteome</keyword>
<keyword evidence="11" id="KW-0812">Transmembrane</keyword>
<evidence type="ECO:0000256" key="7">
    <source>
        <dbReference type="ARBA" id="ARBA00023034"/>
    </source>
</evidence>
<name>A0A3Q0T3M8_AMPCI</name>
<dbReference type="PANTHER" id="PTHR10844">
    <property type="entry name" value="CAVEOLIN"/>
    <property type="match status" value="1"/>
</dbReference>
<keyword evidence="7 10" id="KW-0333">Golgi apparatus</keyword>
<dbReference type="GO" id="GO:0042391">
    <property type="term" value="P:regulation of membrane potential"/>
    <property type="evidence" value="ECO:0007669"/>
    <property type="project" value="TreeGrafter"/>
</dbReference>
<keyword evidence="11" id="KW-1133">Transmembrane helix</keyword>
<keyword evidence="8 10" id="KW-0472">Membrane</keyword>
<dbReference type="GO" id="GO:0005901">
    <property type="term" value="C:caveola"/>
    <property type="evidence" value="ECO:0007669"/>
    <property type="project" value="UniProtKB-SubCell"/>
</dbReference>
<dbReference type="GO" id="GO:0000139">
    <property type="term" value="C:Golgi membrane"/>
    <property type="evidence" value="ECO:0007669"/>
    <property type="project" value="UniProtKB-SubCell"/>
</dbReference>
<reference evidence="12" key="2">
    <citation type="submission" date="2025-09" db="UniProtKB">
        <authorList>
            <consortium name="Ensembl"/>
        </authorList>
    </citation>
    <scope>IDENTIFICATION</scope>
</reference>
<proteinExistence type="inferred from homology"/>
<sequence>KNPSEIQTCSPTMADQYQYNTNEEKFVKDSHTKEIDLINRDPKQINDDVVKVEFEDVIAEPDGTHSLDGVWKLSYTTFTVSKYWCYRILSAVFGIPVALLWGFLFACISFCHIWAVVPCIKSCLIESQCVSRIYSLCIQTFCDPFFEALGKIFSSVRVALRKEV</sequence>
<organism evidence="12 13">
    <name type="scientific">Amphilophus citrinellus</name>
    <name type="common">Midas cichlid</name>
    <name type="synonym">Cichlasoma citrinellum</name>
    <dbReference type="NCBI Taxonomy" id="61819"/>
    <lineage>
        <taxon>Eukaryota</taxon>
        <taxon>Metazoa</taxon>
        <taxon>Chordata</taxon>
        <taxon>Craniata</taxon>
        <taxon>Vertebrata</taxon>
        <taxon>Euteleostomi</taxon>
        <taxon>Actinopterygii</taxon>
        <taxon>Neopterygii</taxon>
        <taxon>Teleostei</taxon>
        <taxon>Neoteleostei</taxon>
        <taxon>Acanthomorphata</taxon>
        <taxon>Ovalentaria</taxon>
        <taxon>Cichlomorphae</taxon>
        <taxon>Cichliformes</taxon>
        <taxon>Cichlidae</taxon>
        <taxon>New World cichlids</taxon>
        <taxon>Cichlasomatinae</taxon>
        <taxon>Heroini</taxon>
        <taxon>Amphilophus</taxon>
    </lineage>
</organism>
<dbReference type="GO" id="GO:0042383">
    <property type="term" value="C:sarcolemma"/>
    <property type="evidence" value="ECO:0007669"/>
    <property type="project" value="UniProtKB-SubCell"/>
</dbReference>
<dbReference type="GO" id="GO:0060090">
    <property type="term" value="F:molecular adaptor activity"/>
    <property type="evidence" value="ECO:0007669"/>
    <property type="project" value="TreeGrafter"/>
</dbReference>
<evidence type="ECO:0000256" key="5">
    <source>
        <dbReference type="ARBA" id="ARBA00022499"/>
    </source>
</evidence>
<dbReference type="PROSITE" id="PS01210">
    <property type="entry name" value="CAVEOLIN"/>
    <property type="match status" value="1"/>
</dbReference>
<keyword evidence="4 10" id="KW-1003">Cell membrane</keyword>
<evidence type="ECO:0000256" key="6">
    <source>
        <dbReference type="ARBA" id="ARBA00022843"/>
    </source>
</evidence>
<comment type="similarity">
    <text evidence="3 10">Belongs to the caveolin family.</text>
</comment>
<evidence type="ECO:0000256" key="3">
    <source>
        <dbReference type="ARBA" id="ARBA00010988"/>
    </source>
</evidence>
<dbReference type="InterPro" id="IPR001612">
    <property type="entry name" value="Caveolin"/>
</dbReference>
<accession>A0A3Q0T3M8</accession>
<evidence type="ECO:0000256" key="2">
    <source>
        <dbReference type="ARBA" id="ARBA00004202"/>
    </source>
</evidence>
<dbReference type="GO" id="GO:0070836">
    <property type="term" value="P:caveola assembly"/>
    <property type="evidence" value="ECO:0007669"/>
    <property type="project" value="InterPro"/>
</dbReference>
<comment type="function">
    <text evidence="9">May act as a scaffolding protein within caveolar membranes. Interacts directly with G-protein alpha subunits and can functionally regulate their activity. May also regulate voltage-gated potassium channels. Plays a role in the sarcolemma repair mechanism of both skeletal muscle and cardiomyocytes that permits rapid resealing of membranes disrupted by mechanical stress. Mediates the recruitment of CAVIN2 and CAVIN3 proteins to the caveolae.</text>
</comment>
<dbReference type="InterPro" id="IPR018361">
    <property type="entry name" value="Caveolin_CS"/>
</dbReference>
<dbReference type="Ensembl" id="ENSACIT00000027442.1">
    <property type="protein sequence ID" value="ENSACIP00000026745.1"/>
    <property type="gene ID" value="ENSACIG00000020684.1"/>
</dbReference>
<evidence type="ECO:0000313" key="13">
    <source>
        <dbReference type="Proteomes" id="UP000261340"/>
    </source>
</evidence>
<keyword evidence="5" id="KW-1017">Isopeptide bond</keyword>
<dbReference type="AlphaFoldDB" id="A0A3Q0T3M8"/>
<dbReference type="Pfam" id="PF01146">
    <property type="entry name" value="Caveolin"/>
    <property type="match status" value="1"/>
</dbReference>
<evidence type="ECO:0000256" key="10">
    <source>
        <dbReference type="RuleBase" id="RU000680"/>
    </source>
</evidence>